<evidence type="ECO:0000313" key="11">
    <source>
        <dbReference type="EMBL" id="SDS18853.1"/>
    </source>
</evidence>
<keyword evidence="5" id="KW-0997">Cell inner membrane</keyword>
<dbReference type="STRING" id="797277.SAMN05216198_1392"/>
<dbReference type="InterPro" id="IPR002416">
    <property type="entry name" value="T2SS_protein-GspH"/>
</dbReference>
<evidence type="ECO:0000256" key="9">
    <source>
        <dbReference type="ARBA" id="ARBA00030775"/>
    </source>
</evidence>
<dbReference type="GO" id="GO:0015627">
    <property type="term" value="C:type II protein secretion system complex"/>
    <property type="evidence" value="ECO:0007669"/>
    <property type="project" value="InterPro"/>
</dbReference>
<keyword evidence="8 10" id="KW-0472">Membrane</keyword>
<keyword evidence="6 10" id="KW-0812">Transmembrane</keyword>
<dbReference type="GO" id="GO:0005886">
    <property type="term" value="C:plasma membrane"/>
    <property type="evidence" value="ECO:0007669"/>
    <property type="project" value="UniProtKB-SubCell"/>
</dbReference>
<keyword evidence="3" id="KW-1003">Cell membrane</keyword>
<comment type="subcellular location">
    <subcellularLocation>
        <location evidence="1">Cell inner membrane</location>
        <topology evidence="1">Single-pass membrane protein</topology>
    </subcellularLocation>
</comment>
<gene>
    <name evidence="11" type="ORF">SAMN05216198_1392</name>
</gene>
<dbReference type="NCBIfam" id="TIGR01708">
    <property type="entry name" value="typeII_sec_gspH"/>
    <property type="match status" value="1"/>
</dbReference>
<evidence type="ECO:0000256" key="4">
    <source>
        <dbReference type="ARBA" id="ARBA00022481"/>
    </source>
</evidence>
<dbReference type="PROSITE" id="PS00409">
    <property type="entry name" value="PROKAR_NTER_METHYL"/>
    <property type="match status" value="1"/>
</dbReference>
<dbReference type="OrthoDB" id="8851040at2"/>
<dbReference type="InterPro" id="IPR012902">
    <property type="entry name" value="N_methyl_site"/>
</dbReference>
<dbReference type="Proteomes" id="UP000243426">
    <property type="component" value="Chromosome I"/>
</dbReference>
<dbReference type="InterPro" id="IPR049875">
    <property type="entry name" value="TypeII_GspH"/>
</dbReference>
<evidence type="ECO:0000256" key="2">
    <source>
        <dbReference type="ARBA" id="ARBA00021549"/>
    </source>
</evidence>
<evidence type="ECO:0000256" key="10">
    <source>
        <dbReference type="SAM" id="Phobius"/>
    </source>
</evidence>
<keyword evidence="12" id="KW-1185">Reference proteome</keyword>
<evidence type="ECO:0000256" key="5">
    <source>
        <dbReference type="ARBA" id="ARBA00022519"/>
    </source>
</evidence>
<reference evidence="12" key="1">
    <citation type="submission" date="2016-10" db="EMBL/GenBank/DDBJ databases">
        <authorList>
            <person name="Varghese N."/>
            <person name="Submissions S."/>
        </authorList>
    </citation>
    <scope>NUCLEOTIDE SEQUENCE [LARGE SCALE GENOMIC DNA]</scope>
    <source>
        <strain evidence="12">2SM5</strain>
    </source>
</reference>
<sequence>MTIQRRSRGFTLIELMIVLIIIGVATAAISLDIAPAPDENLRRDARELALRLTTAQNEVRIDGRVIAWQALGDGYQFVRGTWTNTLGSVVPVVSTAGELDRFDSDEALRPRQWRATQVAVSPETPLLLTSEWIGAPLKLELRSGEHQVAIVRDNTGNYRVE</sequence>
<evidence type="ECO:0000256" key="7">
    <source>
        <dbReference type="ARBA" id="ARBA00022989"/>
    </source>
</evidence>
<proteinExistence type="predicted"/>
<dbReference type="RefSeq" id="WP_090272643.1">
    <property type="nucleotide sequence ID" value="NZ_LT629748.1"/>
</dbReference>
<dbReference type="Gene3D" id="3.55.40.10">
    <property type="entry name" value="minor pseudopilin epsh domain"/>
    <property type="match status" value="1"/>
</dbReference>
<protein>
    <recommendedName>
        <fullName evidence="2">Type II secretion system protein H</fullName>
    </recommendedName>
    <alternativeName>
        <fullName evidence="9">General secretion pathway protein H</fullName>
    </alternativeName>
</protein>
<evidence type="ECO:0000256" key="8">
    <source>
        <dbReference type="ARBA" id="ARBA00023136"/>
    </source>
</evidence>
<dbReference type="SUPFAM" id="SSF54523">
    <property type="entry name" value="Pili subunits"/>
    <property type="match status" value="1"/>
</dbReference>
<evidence type="ECO:0000313" key="12">
    <source>
        <dbReference type="Proteomes" id="UP000243426"/>
    </source>
</evidence>
<name>A0A1H1Q6C1_9GAMM</name>
<accession>A0A1H1Q6C1</accession>
<organism evidence="11 12">
    <name type="scientific">Halopseudomonas litoralis</name>
    <dbReference type="NCBI Taxonomy" id="797277"/>
    <lineage>
        <taxon>Bacteria</taxon>
        <taxon>Pseudomonadati</taxon>
        <taxon>Pseudomonadota</taxon>
        <taxon>Gammaproteobacteria</taxon>
        <taxon>Pseudomonadales</taxon>
        <taxon>Pseudomonadaceae</taxon>
        <taxon>Halopseudomonas</taxon>
    </lineage>
</organism>
<dbReference type="Pfam" id="PF07963">
    <property type="entry name" value="N_methyl"/>
    <property type="match status" value="1"/>
</dbReference>
<evidence type="ECO:0000256" key="6">
    <source>
        <dbReference type="ARBA" id="ARBA00022692"/>
    </source>
</evidence>
<dbReference type="EMBL" id="LT629748">
    <property type="protein sequence ID" value="SDS18853.1"/>
    <property type="molecule type" value="Genomic_DNA"/>
</dbReference>
<evidence type="ECO:0000256" key="1">
    <source>
        <dbReference type="ARBA" id="ARBA00004377"/>
    </source>
</evidence>
<dbReference type="AlphaFoldDB" id="A0A1H1Q6C1"/>
<keyword evidence="7 10" id="KW-1133">Transmembrane helix</keyword>
<dbReference type="GO" id="GO:0015628">
    <property type="term" value="P:protein secretion by the type II secretion system"/>
    <property type="evidence" value="ECO:0007669"/>
    <property type="project" value="InterPro"/>
</dbReference>
<dbReference type="NCBIfam" id="TIGR02532">
    <property type="entry name" value="IV_pilin_GFxxxE"/>
    <property type="match status" value="1"/>
</dbReference>
<feature type="transmembrane region" description="Helical" evidence="10">
    <location>
        <begin position="12"/>
        <end position="31"/>
    </location>
</feature>
<dbReference type="InterPro" id="IPR045584">
    <property type="entry name" value="Pilin-like"/>
</dbReference>
<dbReference type="PRINTS" id="PR00885">
    <property type="entry name" value="BCTERIALGSPH"/>
</dbReference>
<evidence type="ECO:0000256" key="3">
    <source>
        <dbReference type="ARBA" id="ARBA00022475"/>
    </source>
</evidence>
<keyword evidence="4" id="KW-0488">Methylation</keyword>